<reference evidence="1" key="1">
    <citation type="journal article" date="2021" name="bioRxiv">
        <title>Whole Genome Assembly and Annotation of Northern Wild Rice, Zizania palustris L., Supports a Whole Genome Duplication in the Zizania Genus.</title>
        <authorList>
            <person name="Haas M."/>
            <person name="Kono T."/>
            <person name="Macchietto M."/>
            <person name="Millas R."/>
            <person name="McGilp L."/>
            <person name="Shao M."/>
            <person name="Duquette J."/>
            <person name="Hirsch C.N."/>
            <person name="Kimball J."/>
        </authorList>
    </citation>
    <scope>NUCLEOTIDE SEQUENCE</scope>
    <source>
        <tissue evidence="1">Fresh leaf tissue</tissue>
    </source>
</reference>
<sequence>MGGRRCQEWSAASSVASASLSLHIRLGSWRPCWSLEPGAEAASLEGTVGCRAEKWWKATGGRTSVGRWGFGDLEARKGERGMGPRWGLGIGGPVRWVFSSPLTGGRRRHVG</sequence>
<comment type="caution">
    <text evidence="1">The sequence shown here is derived from an EMBL/GenBank/DDBJ whole genome shotgun (WGS) entry which is preliminary data.</text>
</comment>
<evidence type="ECO:0000313" key="2">
    <source>
        <dbReference type="Proteomes" id="UP000729402"/>
    </source>
</evidence>
<protein>
    <submittedName>
        <fullName evidence="1">Uncharacterized protein</fullName>
    </submittedName>
</protein>
<gene>
    <name evidence="1" type="ORF">GUJ93_ZPchr0013g37199</name>
</gene>
<accession>A0A8J5X2Y4</accession>
<dbReference type="Proteomes" id="UP000729402">
    <property type="component" value="Unassembled WGS sequence"/>
</dbReference>
<evidence type="ECO:0000313" key="1">
    <source>
        <dbReference type="EMBL" id="KAG8100444.1"/>
    </source>
</evidence>
<dbReference type="AlphaFoldDB" id="A0A8J5X2Y4"/>
<name>A0A8J5X2Y4_ZIZPA</name>
<proteinExistence type="predicted"/>
<dbReference type="EMBL" id="JAAALK010000079">
    <property type="protein sequence ID" value="KAG8100444.1"/>
    <property type="molecule type" value="Genomic_DNA"/>
</dbReference>
<keyword evidence="2" id="KW-1185">Reference proteome</keyword>
<organism evidence="1 2">
    <name type="scientific">Zizania palustris</name>
    <name type="common">Northern wild rice</name>
    <dbReference type="NCBI Taxonomy" id="103762"/>
    <lineage>
        <taxon>Eukaryota</taxon>
        <taxon>Viridiplantae</taxon>
        <taxon>Streptophyta</taxon>
        <taxon>Embryophyta</taxon>
        <taxon>Tracheophyta</taxon>
        <taxon>Spermatophyta</taxon>
        <taxon>Magnoliopsida</taxon>
        <taxon>Liliopsida</taxon>
        <taxon>Poales</taxon>
        <taxon>Poaceae</taxon>
        <taxon>BOP clade</taxon>
        <taxon>Oryzoideae</taxon>
        <taxon>Oryzeae</taxon>
        <taxon>Zizaniinae</taxon>
        <taxon>Zizania</taxon>
    </lineage>
</organism>
<reference evidence="1" key="2">
    <citation type="submission" date="2021-02" db="EMBL/GenBank/DDBJ databases">
        <authorList>
            <person name="Kimball J.A."/>
            <person name="Haas M.W."/>
            <person name="Macchietto M."/>
            <person name="Kono T."/>
            <person name="Duquette J."/>
            <person name="Shao M."/>
        </authorList>
    </citation>
    <scope>NUCLEOTIDE SEQUENCE</scope>
    <source>
        <tissue evidence="1">Fresh leaf tissue</tissue>
    </source>
</reference>